<dbReference type="HOGENOM" id="CLU_1389402_0_0_11"/>
<keyword evidence="2" id="KW-1185">Reference proteome</keyword>
<comment type="caution">
    <text evidence="1">The sequence shown here is derived from an EMBL/GenBank/DDBJ whole genome shotgun (WGS) entry which is preliminary data.</text>
</comment>
<proteinExistence type="predicted"/>
<sequence>MVVTLVVKMVVTLDIYADVDPDAKRAAVDKVADSFDVDLDSLYDFSSPGAAPSTSAGALTFSVDQLKAMLKPISSHTFCRGVFRYLTKDGRALAADYLNLDVPEREGGMLLLSMRWYPVPGQDAPAEPENLPIARRCDGLCVVVADSVVVKQKPWPAKTGRDCSLVALRDYCIVASLFRFCLRPGWVSSFQCRATP</sequence>
<protein>
    <submittedName>
        <fullName evidence="1">Uncharacterized protein</fullName>
    </submittedName>
</protein>
<evidence type="ECO:0000313" key="2">
    <source>
        <dbReference type="Proteomes" id="UP000006001"/>
    </source>
</evidence>
<gene>
    <name evidence="1" type="ORF">HMPREF0762_01045</name>
</gene>
<dbReference type="Proteomes" id="UP000006001">
    <property type="component" value="Unassembled WGS sequence"/>
</dbReference>
<dbReference type="AlphaFoldDB" id="D0WGU1"/>
<organism evidence="1 2">
    <name type="scientific">Slackia exigua (strain ATCC 700122 / DSM 15923 / CIP 105133 / JCM 11022 / KCTC 5966 / S-7)</name>
    <dbReference type="NCBI Taxonomy" id="649764"/>
    <lineage>
        <taxon>Bacteria</taxon>
        <taxon>Bacillati</taxon>
        <taxon>Actinomycetota</taxon>
        <taxon>Coriobacteriia</taxon>
        <taxon>Eggerthellales</taxon>
        <taxon>Eggerthellaceae</taxon>
        <taxon>Slackia</taxon>
    </lineage>
</organism>
<accession>D0WGU1</accession>
<dbReference type="EMBL" id="ACUX02000006">
    <property type="protein sequence ID" value="EEZ61704.1"/>
    <property type="molecule type" value="Genomic_DNA"/>
</dbReference>
<evidence type="ECO:0000313" key="1">
    <source>
        <dbReference type="EMBL" id="EEZ61704.1"/>
    </source>
</evidence>
<reference evidence="1" key="1">
    <citation type="submission" date="2009-10" db="EMBL/GenBank/DDBJ databases">
        <authorList>
            <person name="Weinstock G."/>
            <person name="Sodergren E."/>
            <person name="Clifton S."/>
            <person name="Fulton L."/>
            <person name="Fulton B."/>
            <person name="Courtney L."/>
            <person name="Fronick C."/>
            <person name="Harrison M."/>
            <person name="Strong C."/>
            <person name="Farmer C."/>
            <person name="Delahaunty K."/>
            <person name="Markovic C."/>
            <person name="Hall O."/>
            <person name="Minx P."/>
            <person name="Tomlinson C."/>
            <person name="Mitreva M."/>
            <person name="Nelson J."/>
            <person name="Hou S."/>
            <person name="Wollam A."/>
            <person name="Pepin K.H."/>
            <person name="Johnson M."/>
            <person name="Bhonagiri V."/>
            <person name="Nash W.E."/>
            <person name="Warren W."/>
            <person name="Chinwalla A."/>
            <person name="Mardis E.R."/>
            <person name="Wilson R.K."/>
        </authorList>
    </citation>
    <scope>NUCLEOTIDE SEQUENCE [LARGE SCALE GENOMIC DNA]</scope>
    <source>
        <strain evidence="1">ATCC 700122</strain>
    </source>
</reference>
<name>D0WGU1_SLAES</name>